<dbReference type="SUPFAM" id="SSF53850">
    <property type="entry name" value="Periplasmic binding protein-like II"/>
    <property type="match status" value="1"/>
</dbReference>
<dbReference type="InterPro" id="IPR050682">
    <property type="entry name" value="ModA/WtpA"/>
</dbReference>
<dbReference type="InterPro" id="IPR006311">
    <property type="entry name" value="TAT_signal"/>
</dbReference>
<name>A0A328F998_9BACT</name>
<evidence type="ECO:0000313" key="4">
    <source>
        <dbReference type="EMBL" id="RAM01181.1"/>
    </source>
</evidence>
<keyword evidence="1" id="KW-0411">Iron-sulfur</keyword>
<dbReference type="Gene3D" id="3.40.190.10">
    <property type="entry name" value="Periplasmic binding protein-like II"/>
    <property type="match status" value="2"/>
</dbReference>
<keyword evidence="1" id="KW-0479">Metal-binding</keyword>
<evidence type="ECO:0000313" key="5">
    <source>
        <dbReference type="Proteomes" id="UP000248798"/>
    </source>
</evidence>
<keyword evidence="1" id="KW-0408">Iron</keyword>
<dbReference type="RefSeq" id="WP_111958238.1">
    <property type="nucleotide sequence ID" value="NZ_CP036313.1"/>
</dbReference>
<dbReference type="Proteomes" id="UP000248798">
    <property type="component" value="Unassembled WGS sequence"/>
</dbReference>
<accession>A0A328F998</accession>
<evidence type="ECO:0000256" key="2">
    <source>
        <dbReference type="SAM" id="SignalP"/>
    </source>
</evidence>
<gene>
    <name evidence="4" type="ORF">DO021_15350</name>
    <name evidence="3" type="ORF">EYB58_12055</name>
</gene>
<reference evidence="4 5" key="1">
    <citation type="submission" date="2018-06" db="EMBL/GenBank/DDBJ databases">
        <title>Complete Genome Sequence of Desulfobacter hydrogenophilus (DSM3380).</title>
        <authorList>
            <person name="Marietou A."/>
            <person name="Schreiber L."/>
            <person name="Marshall I."/>
            <person name="Jorgensen B."/>
        </authorList>
    </citation>
    <scope>NUCLEOTIDE SEQUENCE [LARGE SCALE GENOMIC DNA]</scope>
    <source>
        <strain evidence="4 5">DSM 3380</strain>
    </source>
</reference>
<reference evidence="3 6" key="2">
    <citation type="submission" date="2019-02" db="EMBL/GenBank/DDBJ databases">
        <title>Complete genome sequence of Desulfobacter hydrogenophilus AcRS1.</title>
        <authorList>
            <person name="Marietou A."/>
            <person name="Lund M.B."/>
            <person name="Marshall I.P.G."/>
            <person name="Schreiber L."/>
            <person name="Jorgensen B."/>
        </authorList>
    </citation>
    <scope>NUCLEOTIDE SEQUENCE [LARGE SCALE GENOMIC DNA]</scope>
    <source>
        <strain evidence="3 6">AcRS1</strain>
    </source>
</reference>
<feature type="signal peptide" evidence="2">
    <location>
        <begin position="1"/>
        <end position="26"/>
    </location>
</feature>
<sequence length="284" mass="30362">MEKNGLSRRRFLKTGGLALGAGLAAASPGFSQTYAQESLQVWSCGGLAEAFQPANHEFEKLTKASIAYTGAFAGALGKSLLTGSARTEVFGPRVLELAKKLKAQGKMLWFKPLCFTQYVVATPKGNPAGIESIKDMGKSGVKTILAPEASPPGGKASMIILKKAGVEDKARANAVFVGDCVQTAVTDLVTGKADAAVIEKRIIHLPQFRGKLDTLPIPEAFIPPAPVPFTIGVMKWAKNRALAEAFVDFILSDKGQVWFHRAGFIPAQTEEGQRLTRKYGVMDV</sequence>
<dbReference type="OrthoDB" id="9786399at2"/>
<keyword evidence="2" id="KW-0732">Signal</keyword>
<dbReference type="AlphaFoldDB" id="A0A328F998"/>
<evidence type="ECO:0000313" key="3">
    <source>
        <dbReference type="EMBL" id="QBH13594.1"/>
    </source>
</evidence>
<proteinExistence type="predicted"/>
<dbReference type="Proteomes" id="UP000293902">
    <property type="component" value="Chromosome"/>
</dbReference>
<dbReference type="PANTHER" id="PTHR30632">
    <property type="entry name" value="MOLYBDATE-BINDING PERIPLASMIC PROTEIN"/>
    <property type="match status" value="1"/>
</dbReference>
<protein>
    <submittedName>
        <fullName evidence="4">ABC transporter substrate-binding protein</fullName>
    </submittedName>
</protein>
<evidence type="ECO:0000256" key="1">
    <source>
        <dbReference type="ARBA" id="ARBA00023014"/>
    </source>
</evidence>
<evidence type="ECO:0000313" key="6">
    <source>
        <dbReference type="Proteomes" id="UP000293902"/>
    </source>
</evidence>
<dbReference type="EMBL" id="QLNI01000031">
    <property type="protein sequence ID" value="RAM01181.1"/>
    <property type="molecule type" value="Genomic_DNA"/>
</dbReference>
<keyword evidence="6" id="KW-1185">Reference proteome</keyword>
<dbReference type="GO" id="GO:0030973">
    <property type="term" value="F:molybdate ion binding"/>
    <property type="evidence" value="ECO:0007669"/>
    <property type="project" value="TreeGrafter"/>
</dbReference>
<organism evidence="4 5">
    <name type="scientific">Desulfobacter hydrogenophilus</name>
    <dbReference type="NCBI Taxonomy" id="2291"/>
    <lineage>
        <taxon>Bacteria</taxon>
        <taxon>Pseudomonadati</taxon>
        <taxon>Thermodesulfobacteriota</taxon>
        <taxon>Desulfobacteria</taxon>
        <taxon>Desulfobacterales</taxon>
        <taxon>Desulfobacteraceae</taxon>
        <taxon>Desulfobacter</taxon>
    </lineage>
</organism>
<feature type="chain" id="PRO_5030062872" evidence="2">
    <location>
        <begin position="27"/>
        <end position="284"/>
    </location>
</feature>
<dbReference type="EMBL" id="CP036313">
    <property type="protein sequence ID" value="QBH13594.1"/>
    <property type="molecule type" value="Genomic_DNA"/>
</dbReference>
<dbReference type="Pfam" id="PF13531">
    <property type="entry name" value="SBP_bac_11"/>
    <property type="match status" value="1"/>
</dbReference>
<dbReference type="PROSITE" id="PS51318">
    <property type="entry name" value="TAT"/>
    <property type="match status" value="1"/>
</dbReference>
<dbReference type="GO" id="GO:0015689">
    <property type="term" value="P:molybdate ion transport"/>
    <property type="evidence" value="ECO:0007669"/>
    <property type="project" value="TreeGrafter"/>
</dbReference>
<dbReference type="PANTHER" id="PTHR30632:SF0">
    <property type="entry name" value="SULFATE-BINDING PROTEIN"/>
    <property type="match status" value="1"/>
</dbReference>
<dbReference type="GO" id="GO:0051536">
    <property type="term" value="F:iron-sulfur cluster binding"/>
    <property type="evidence" value="ECO:0007669"/>
    <property type="project" value="UniProtKB-KW"/>
</dbReference>